<gene>
    <name evidence="1" type="ORF">C8Q69DRAFT_410279</name>
</gene>
<reference evidence="1 2" key="1">
    <citation type="journal article" date="2018" name="Front. Microbiol.">
        <title>Genomic and genetic insights into a cosmopolitan fungus, Paecilomyces variotii (Eurotiales).</title>
        <authorList>
            <person name="Urquhart A.S."/>
            <person name="Mondo S.J."/>
            <person name="Makela M.R."/>
            <person name="Hane J.K."/>
            <person name="Wiebenga A."/>
            <person name="He G."/>
            <person name="Mihaltcheva S."/>
            <person name="Pangilinan J."/>
            <person name="Lipzen A."/>
            <person name="Barry K."/>
            <person name="de Vries R.P."/>
            <person name="Grigoriev I.V."/>
            <person name="Idnurm A."/>
        </authorList>
    </citation>
    <scope>NUCLEOTIDE SEQUENCE [LARGE SCALE GENOMIC DNA]</scope>
    <source>
        <strain evidence="1 2">CBS 101075</strain>
    </source>
</reference>
<sequence length="316" mass="35345">MAENILRAFNGTLDLRAAYSYNAGQVESFLQDVCSNPATYAVPANVQTELQRIRREILRLRSPNGPDYASATLTPNQHIHRTLNPAWPPSRQPVIVSKFKVGGHAHSNLNYWGIFDLLGLFLSTIGGAPTGASKRNFYLPLTAVYGKWCAAVGDRTPYMYQCTWRQRCGQADEFFLGSNLAGYDAPKPSTGTWLYVMRRARFRPLNDEPFKLTGYDFVHAPARRGPQAYNRQRFGTCAETYPFLRLLKGHNPTRETCHGLALQRDFTTAAQYEDNLSGSAWTRVRDPCPNCQVLIRLYGGNLQNFLSTSGQAGAPP</sequence>
<dbReference type="VEuPathDB" id="FungiDB:C8Q69DRAFT_410279"/>
<dbReference type="Proteomes" id="UP000283841">
    <property type="component" value="Unassembled WGS sequence"/>
</dbReference>
<dbReference type="AlphaFoldDB" id="A0A443HHC1"/>
<proteinExistence type="predicted"/>
<dbReference type="GeneID" id="39597569"/>
<dbReference type="EMBL" id="RCNU01000042">
    <property type="protein sequence ID" value="RWQ91169.1"/>
    <property type="molecule type" value="Genomic_DNA"/>
</dbReference>
<evidence type="ECO:0000313" key="2">
    <source>
        <dbReference type="Proteomes" id="UP000283841"/>
    </source>
</evidence>
<keyword evidence="2" id="KW-1185">Reference proteome</keyword>
<comment type="caution">
    <text evidence="1">The sequence shown here is derived from an EMBL/GenBank/DDBJ whole genome shotgun (WGS) entry which is preliminary data.</text>
</comment>
<organism evidence="1 2">
    <name type="scientific">Byssochlamys spectabilis</name>
    <name type="common">Paecilomyces variotii</name>
    <dbReference type="NCBI Taxonomy" id="264951"/>
    <lineage>
        <taxon>Eukaryota</taxon>
        <taxon>Fungi</taxon>
        <taxon>Dikarya</taxon>
        <taxon>Ascomycota</taxon>
        <taxon>Pezizomycotina</taxon>
        <taxon>Eurotiomycetes</taxon>
        <taxon>Eurotiomycetidae</taxon>
        <taxon>Eurotiales</taxon>
        <taxon>Thermoascaceae</taxon>
        <taxon>Paecilomyces</taxon>
    </lineage>
</organism>
<name>A0A443HHC1_BYSSP</name>
<dbReference type="RefSeq" id="XP_028480814.1">
    <property type="nucleotide sequence ID" value="XM_028628292.1"/>
</dbReference>
<accession>A0A443HHC1</accession>
<evidence type="ECO:0000313" key="1">
    <source>
        <dbReference type="EMBL" id="RWQ91169.1"/>
    </source>
</evidence>
<protein>
    <submittedName>
        <fullName evidence="1">Uncharacterized protein</fullName>
    </submittedName>
</protein>